<organism evidence="4 5">
    <name type="scientific">Paenibacillus vulneris</name>
    <dbReference type="NCBI Taxonomy" id="1133364"/>
    <lineage>
        <taxon>Bacteria</taxon>
        <taxon>Bacillati</taxon>
        <taxon>Bacillota</taxon>
        <taxon>Bacilli</taxon>
        <taxon>Bacillales</taxon>
        <taxon>Paenibacillaceae</taxon>
        <taxon>Paenibacillus</taxon>
    </lineage>
</organism>
<evidence type="ECO:0000313" key="4">
    <source>
        <dbReference type="EMBL" id="MFD1223142.1"/>
    </source>
</evidence>
<dbReference type="Pfam" id="PF01547">
    <property type="entry name" value="SBP_bac_1"/>
    <property type="match status" value="1"/>
</dbReference>
<dbReference type="PROSITE" id="PS01037">
    <property type="entry name" value="SBP_BACTERIAL_1"/>
    <property type="match status" value="1"/>
</dbReference>
<comment type="caution">
    <text evidence="4">The sequence shown here is derived from an EMBL/GenBank/DDBJ whole genome shotgun (WGS) entry which is preliminary data.</text>
</comment>
<reference evidence="5" key="1">
    <citation type="journal article" date="2019" name="Int. J. Syst. Evol. Microbiol.">
        <title>The Global Catalogue of Microorganisms (GCM) 10K type strain sequencing project: providing services to taxonomists for standard genome sequencing and annotation.</title>
        <authorList>
            <consortium name="The Broad Institute Genomics Platform"/>
            <consortium name="The Broad Institute Genome Sequencing Center for Infectious Disease"/>
            <person name="Wu L."/>
            <person name="Ma J."/>
        </authorList>
    </citation>
    <scope>NUCLEOTIDE SEQUENCE [LARGE SCALE GENOMIC DNA]</scope>
    <source>
        <strain evidence="5">CCUG 53270</strain>
    </source>
</reference>
<dbReference type="Proteomes" id="UP001597180">
    <property type="component" value="Unassembled WGS sequence"/>
</dbReference>
<dbReference type="Gene3D" id="3.40.190.10">
    <property type="entry name" value="Periplasmic binding protein-like II"/>
    <property type="match status" value="1"/>
</dbReference>
<evidence type="ECO:0000256" key="3">
    <source>
        <dbReference type="ARBA" id="ARBA00022729"/>
    </source>
</evidence>
<comment type="similarity">
    <text evidence="1">Belongs to the bacterial solute-binding protein 1 family.</text>
</comment>
<dbReference type="PROSITE" id="PS51257">
    <property type="entry name" value="PROKAR_LIPOPROTEIN"/>
    <property type="match status" value="1"/>
</dbReference>
<keyword evidence="3" id="KW-0732">Signal</keyword>
<dbReference type="InterPro" id="IPR006061">
    <property type="entry name" value="SBP_1_CS"/>
</dbReference>
<protein>
    <submittedName>
        <fullName evidence="4">ABC transporter substrate-binding protein</fullName>
    </submittedName>
</protein>
<proteinExistence type="inferred from homology"/>
<dbReference type="RefSeq" id="WP_345589208.1">
    <property type="nucleotide sequence ID" value="NZ_BAABJG010000015.1"/>
</dbReference>
<dbReference type="EMBL" id="JBHTLU010000031">
    <property type="protein sequence ID" value="MFD1223142.1"/>
    <property type="molecule type" value="Genomic_DNA"/>
</dbReference>
<accession>A0ABW3US00</accession>
<evidence type="ECO:0000256" key="2">
    <source>
        <dbReference type="ARBA" id="ARBA00022448"/>
    </source>
</evidence>
<dbReference type="SUPFAM" id="SSF53850">
    <property type="entry name" value="Periplasmic binding protein-like II"/>
    <property type="match status" value="1"/>
</dbReference>
<keyword evidence="2" id="KW-0813">Transport</keyword>
<evidence type="ECO:0000256" key="1">
    <source>
        <dbReference type="ARBA" id="ARBA00008520"/>
    </source>
</evidence>
<dbReference type="InterPro" id="IPR050490">
    <property type="entry name" value="Bact_solute-bd_prot1"/>
</dbReference>
<evidence type="ECO:0000313" key="5">
    <source>
        <dbReference type="Proteomes" id="UP001597180"/>
    </source>
</evidence>
<gene>
    <name evidence="4" type="ORF">ACFQ4B_23760</name>
</gene>
<dbReference type="PANTHER" id="PTHR43649">
    <property type="entry name" value="ARABINOSE-BINDING PROTEIN-RELATED"/>
    <property type="match status" value="1"/>
</dbReference>
<name>A0ABW3US00_9BACL</name>
<keyword evidence="5" id="KW-1185">Reference proteome</keyword>
<sequence>MNQRGKAFAVFCMAGTVLISGCSGGNQAEEAARSSPAAVSANTEPVTITMSLDTNIDEDLIAQIQEQLKMKHPNITLQLIKPGNGTSLAELIMAGQTPDIVLTYNGKLASYQDLEILYDMTPLLKQHDVDLSRFEPAILEDSKIASTKDELYGLPLSLNYHALYYNKDIFDKYGVPYPTDGMTWDQVLQLAKKLTRMDNGTQIRGFDPGNSVIWVSQPLGIAAIDPKTEKASINNDQWKKVFELVKAFYSIPGNEPNGVAKDAFLKEKNLAMYTDLSIINDLELASKNALNWDMVQYPSYPEKPNVYGNASVNMLMITKTSKHKDQALQVINVATSDEVQLESARKGRVTPLKDPKFKAEFGTAREVLNNKNVQGIFKSKPVKYPIASKYRGKAETMVRNKFTEYVNGNIDVNSALSQLDEEINRMIQTESGK</sequence>
<dbReference type="InterPro" id="IPR006059">
    <property type="entry name" value="SBP"/>
</dbReference>